<dbReference type="Pfam" id="PF21849">
    <property type="entry name" value="DUF6908"/>
    <property type="match status" value="1"/>
</dbReference>
<protein>
    <recommendedName>
        <fullName evidence="1">DUF6908 domain-containing protein</fullName>
    </recommendedName>
</protein>
<comment type="caution">
    <text evidence="2">The sequence shown here is derived from an EMBL/GenBank/DDBJ whole genome shotgun (WGS) entry which is preliminary data.</text>
</comment>
<feature type="domain" description="DUF6908" evidence="1">
    <location>
        <begin position="4"/>
        <end position="110"/>
    </location>
</feature>
<dbReference type="EMBL" id="JABUQZ010000001">
    <property type="protein sequence ID" value="NUC74732.1"/>
    <property type="molecule type" value="Genomic_DNA"/>
</dbReference>
<name>A0ABX2LM52_9EURY</name>
<dbReference type="RefSeq" id="WP_174682443.1">
    <property type="nucleotide sequence ID" value="NZ_JABUQZ010000001.1"/>
</dbReference>
<keyword evidence="3" id="KW-1185">Reference proteome</keyword>
<sequence>MQSIKEILEIHGFDSVEDMPISYEIKLEVDGFMPLIIKKINEHRLSVAHYYEQNGDLMRDPEIIFDSQVWVAVEYHQDPFIRLRDENGLVDATAFALNTWDDNLKQQGFVEAAEQAASASPAHEVVV</sequence>
<dbReference type="Proteomes" id="UP001016761">
    <property type="component" value="Unassembled WGS sequence"/>
</dbReference>
<accession>A0ABX2LM52</accession>
<evidence type="ECO:0000259" key="1">
    <source>
        <dbReference type="Pfam" id="PF21849"/>
    </source>
</evidence>
<organism evidence="2 3">
    <name type="scientific">Haloterrigena gelatinilytica</name>
    <dbReference type="NCBI Taxonomy" id="2741724"/>
    <lineage>
        <taxon>Archaea</taxon>
        <taxon>Methanobacteriati</taxon>
        <taxon>Methanobacteriota</taxon>
        <taxon>Stenosarchaea group</taxon>
        <taxon>Halobacteria</taxon>
        <taxon>Halobacteriales</taxon>
        <taxon>Natrialbaceae</taxon>
        <taxon>Haloterrigena</taxon>
    </lineage>
</organism>
<evidence type="ECO:0000313" key="3">
    <source>
        <dbReference type="Proteomes" id="UP001016761"/>
    </source>
</evidence>
<gene>
    <name evidence="2" type="ORF">HTZ84_20945</name>
</gene>
<proteinExistence type="predicted"/>
<reference evidence="2 3" key="1">
    <citation type="submission" date="2020-06" db="EMBL/GenBank/DDBJ databases">
        <title>Haloterrigena sp. nov., an extremely halophilic archaeon isolated from a saline sediment.</title>
        <authorList>
            <person name="Liu B.-B."/>
        </authorList>
    </citation>
    <scope>NUCLEOTIDE SEQUENCE [LARGE SCALE GENOMIC DNA]</scope>
    <source>
        <strain evidence="2 3">SYSU A558-1</strain>
    </source>
</reference>
<evidence type="ECO:0000313" key="2">
    <source>
        <dbReference type="EMBL" id="NUC74732.1"/>
    </source>
</evidence>
<dbReference type="InterPro" id="IPR054203">
    <property type="entry name" value="DUF6908"/>
</dbReference>